<dbReference type="Pfam" id="PF01329">
    <property type="entry name" value="Pterin_4a"/>
    <property type="match status" value="1"/>
</dbReference>
<sequence>MQQVNPDREITMNTSNHDLKTKHCKPCEGGVPPLDRQEIDHLLKDLAGWILVGNELVKAFDFSNYYETMAFVNATAWVSHQEDHHPDLEVGYRQCRVRYSTHAIGGLSENDFICAAKIDALQTSQGA</sequence>
<dbReference type="InterPro" id="IPR036428">
    <property type="entry name" value="PCD_sf"/>
</dbReference>
<dbReference type="GO" id="GO:0006729">
    <property type="term" value="P:tetrahydrobiopterin biosynthetic process"/>
    <property type="evidence" value="ECO:0007669"/>
    <property type="project" value="InterPro"/>
</dbReference>
<dbReference type="PANTHER" id="PTHR12599">
    <property type="entry name" value="PTERIN-4-ALPHA-CARBINOLAMINE DEHYDRATASE"/>
    <property type="match status" value="1"/>
</dbReference>
<dbReference type="NCBIfam" id="NF002019">
    <property type="entry name" value="PRK00823.1-4"/>
    <property type="match status" value="1"/>
</dbReference>
<gene>
    <name evidence="5" type="ORF">PROAA_170028</name>
</gene>
<comment type="similarity">
    <text evidence="2 4">Belongs to the pterin-4-alpha-carbinolamine dehydratase family.</text>
</comment>
<evidence type="ECO:0000313" key="6">
    <source>
        <dbReference type="Proteomes" id="UP000199600"/>
    </source>
</evidence>
<evidence type="ECO:0000256" key="3">
    <source>
        <dbReference type="ARBA" id="ARBA00023239"/>
    </source>
</evidence>
<dbReference type="HAMAP" id="MF_00434">
    <property type="entry name" value="Pterin_4_alpha"/>
    <property type="match status" value="1"/>
</dbReference>
<protein>
    <recommendedName>
        <fullName evidence="4">Putative pterin-4-alpha-carbinolamine dehydratase</fullName>
        <shortName evidence="4">PHS</shortName>
        <ecNumber evidence="4">4.2.1.96</ecNumber>
    </recommendedName>
    <alternativeName>
        <fullName evidence="4">4-alpha-hydroxy-tetrahydropterin dehydratase</fullName>
    </alternativeName>
    <alternativeName>
        <fullName evidence="4">Pterin carbinolamine dehydratase</fullName>
        <shortName evidence="4">PCD</shortName>
    </alternativeName>
</protein>
<keyword evidence="3 4" id="KW-0456">Lyase</keyword>
<dbReference type="CDD" id="cd00913">
    <property type="entry name" value="PCD_DCoH_subfamily_a"/>
    <property type="match status" value="1"/>
</dbReference>
<dbReference type="RefSeq" id="WP_245664173.1">
    <property type="nucleotide sequence ID" value="NZ_FLQY01000079.1"/>
</dbReference>
<dbReference type="Gene3D" id="3.30.1360.20">
    <property type="entry name" value="Transcriptional coactivator/pterin dehydratase"/>
    <property type="match status" value="1"/>
</dbReference>
<dbReference type="EC" id="4.2.1.96" evidence="4"/>
<dbReference type="SUPFAM" id="SSF55248">
    <property type="entry name" value="PCD-like"/>
    <property type="match status" value="1"/>
</dbReference>
<evidence type="ECO:0000256" key="4">
    <source>
        <dbReference type="HAMAP-Rule" id="MF_00434"/>
    </source>
</evidence>
<reference evidence="5 6" key="1">
    <citation type="submission" date="2016-06" db="EMBL/GenBank/DDBJ databases">
        <authorList>
            <person name="Kjaerup R.B."/>
            <person name="Dalgaard T.S."/>
            <person name="Juul-Madsen H.R."/>
        </authorList>
    </citation>
    <scope>NUCLEOTIDE SEQUENCE [LARGE SCALE GENOMIC DNA]</scope>
    <source>
        <strain evidence="5">2</strain>
    </source>
</reference>
<dbReference type="PANTHER" id="PTHR12599:SF0">
    <property type="entry name" value="PTERIN-4-ALPHA-CARBINOLAMINE DEHYDRATASE"/>
    <property type="match status" value="1"/>
</dbReference>
<dbReference type="GO" id="GO:0008124">
    <property type="term" value="F:4-alpha-hydroxytetrahydrobiopterin dehydratase activity"/>
    <property type="evidence" value="ECO:0007669"/>
    <property type="project" value="UniProtKB-UniRule"/>
</dbReference>
<name>A0A1A8XLB6_9RHOO</name>
<comment type="catalytic activity">
    <reaction evidence="1 4">
        <text>(4aS,6R)-4a-hydroxy-L-erythro-5,6,7,8-tetrahydrobiopterin = (6R)-L-erythro-6,7-dihydrobiopterin + H2O</text>
        <dbReference type="Rhea" id="RHEA:11920"/>
        <dbReference type="ChEBI" id="CHEBI:15377"/>
        <dbReference type="ChEBI" id="CHEBI:15642"/>
        <dbReference type="ChEBI" id="CHEBI:43120"/>
        <dbReference type="EC" id="4.2.1.96"/>
    </reaction>
</comment>
<dbReference type="NCBIfam" id="NF002017">
    <property type="entry name" value="PRK00823.1-2"/>
    <property type="match status" value="1"/>
</dbReference>
<proteinExistence type="inferred from homology"/>
<evidence type="ECO:0000313" key="5">
    <source>
        <dbReference type="EMBL" id="SBT05940.1"/>
    </source>
</evidence>
<evidence type="ECO:0000256" key="1">
    <source>
        <dbReference type="ARBA" id="ARBA00001554"/>
    </source>
</evidence>
<organism evidence="5 6">
    <name type="scientific">Candidatus Propionivibrio aalborgensis</name>
    <dbReference type="NCBI Taxonomy" id="1860101"/>
    <lineage>
        <taxon>Bacteria</taxon>
        <taxon>Pseudomonadati</taxon>
        <taxon>Pseudomonadota</taxon>
        <taxon>Betaproteobacteria</taxon>
        <taxon>Rhodocyclales</taxon>
        <taxon>Rhodocyclaceae</taxon>
        <taxon>Propionivibrio</taxon>
    </lineage>
</organism>
<dbReference type="AlphaFoldDB" id="A0A1A8XLB6"/>
<dbReference type="Proteomes" id="UP000199600">
    <property type="component" value="Unassembled WGS sequence"/>
</dbReference>
<accession>A0A1A8XLB6</accession>
<evidence type="ECO:0000256" key="2">
    <source>
        <dbReference type="ARBA" id="ARBA00006472"/>
    </source>
</evidence>
<dbReference type="InterPro" id="IPR001533">
    <property type="entry name" value="Pterin_deHydtase"/>
</dbReference>
<keyword evidence="6" id="KW-1185">Reference proteome</keyword>
<dbReference type="EMBL" id="FLQY01000079">
    <property type="protein sequence ID" value="SBT05940.1"/>
    <property type="molecule type" value="Genomic_DNA"/>
</dbReference>